<keyword evidence="2" id="KW-0472">Membrane</keyword>
<evidence type="ECO:0000313" key="4">
    <source>
        <dbReference type="EMBL" id="MDF9914312.1"/>
    </source>
</evidence>
<dbReference type="InterPro" id="IPR003675">
    <property type="entry name" value="Rce1/LyrA-like_dom"/>
</dbReference>
<name>A0ABT6DC07_9LACO</name>
<evidence type="ECO:0000313" key="5">
    <source>
        <dbReference type="Proteomes" id="UP001152867"/>
    </source>
</evidence>
<accession>A0ABT6DC07</accession>
<keyword evidence="2" id="KW-0812">Transmembrane</keyword>
<keyword evidence="4" id="KW-0378">Hydrolase</keyword>
<protein>
    <submittedName>
        <fullName evidence="4">CPBP family intramembrane metalloprotease</fullName>
    </submittedName>
</protein>
<keyword evidence="5" id="KW-1185">Reference proteome</keyword>
<organism evidence="4 5">
    <name type="scientific">Furfurilactobacillus milii</name>
    <dbReference type="NCBI Taxonomy" id="2888272"/>
    <lineage>
        <taxon>Bacteria</taxon>
        <taxon>Bacillati</taxon>
        <taxon>Bacillota</taxon>
        <taxon>Bacilli</taxon>
        <taxon>Lactobacillales</taxon>
        <taxon>Lactobacillaceae</taxon>
        <taxon>Furfurilactobacillus</taxon>
    </lineage>
</organism>
<dbReference type="Pfam" id="PF02517">
    <property type="entry name" value="Rce1-like"/>
    <property type="match status" value="1"/>
</dbReference>
<gene>
    <name evidence="4" type="ORF">NNA32_08640</name>
</gene>
<comment type="similarity">
    <text evidence="1">Belongs to the UPF0177 family.</text>
</comment>
<feature type="transmembrane region" description="Helical" evidence="2">
    <location>
        <begin position="88"/>
        <end position="107"/>
    </location>
</feature>
<keyword evidence="4" id="KW-0645">Protease</keyword>
<reference evidence="4" key="1">
    <citation type="submission" date="2022-06" db="EMBL/GenBank/DDBJ databases">
        <title>Antifungal cultures and metabolites of lactic acid bacteria for use in dairy fermentations.</title>
        <authorList>
            <person name="Zhao Z."/>
            <person name="Gaenzle M."/>
        </authorList>
    </citation>
    <scope>NUCLEOTIDE SEQUENCE</scope>
    <source>
        <strain evidence="4">FUA3126</strain>
    </source>
</reference>
<feature type="transmembrane region" description="Helical" evidence="2">
    <location>
        <begin position="16"/>
        <end position="39"/>
    </location>
</feature>
<dbReference type="Proteomes" id="UP001152867">
    <property type="component" value="Unassembled WGS sequence"/>
</dbReference>
<proteinExistence type="inferred from homology"/>
<feature type="transmembrane region" description="Helical" evidence="2">
    <location>
        <begin position="113"/>
        <end position="136"/>
    </location>
</feature>
<dbReference type="RefSeq" id="WP_178943221.1">
    <property type="nucleotide sequence ID" value="NZ_JAIWJG010000010.1"/>
</dbReference>
<keyword evidence="2" id="KW-1133">Transmembrane helix</keyword>
<feature type="transmembrane region" description="Helical" evidence="2">
    <location>
        <begin position="148"/>
        <end position="164"/>
    </location>
</feature>
<keyword evidence="4" id="KW-0482">Metalloprotease</keyword>
<evidence type="ECO:0000259" key="3">
    <source>
        <dbReference type="Pfam" id="PF02517"/>
    </source>
</evidence>
<sequence length="221" mass="24721">MGKILLASKETLKDHIWLRLIVTILIIELFDEVIAGPLFDAIFTHHFWVENIVYKGMEFLIAFVLNLKLLKANVMIARPKRKSIRKLIVLATLIAFFVASAVAIHHPTRAWEALTVGLIAAIPEEFIWRGLVLTYIGQQMSGTTRFRAIWALGISSLLFGLYHMGNLHVQSLDSTLAQVLQTVGLGVILGAIYIKSGNLLNSMLLAHFRIKLATVSKFFGQ</sequence>
<feature type="domain" description="CAAX prenyl protease 2/Lysostaphin resistance protein A-like" evidence="3">
    <location>
        <begin position="110"/>
        <end position="205"/>
    </location>
</feature>
<comment type="caution">
    <text evidence="4">The sequence shown here is derived from an EMBL/GenBank/DDBJ whole genome shotgun (WGS) entry which is preliminary data.</text>
</comment>
<evidence type="ECO:0000256" key="2">
    <source>
        <dbReference type="SAM" id="Phobius"/>
    </source>
</evidence>
<feature type="transmembrane region" description="Helical" evidence="2">
    <location>
        <begin position="176"/>
        <end position="194"/>
    </location>
</feature>
<evidence type="ECO:0000256" key="1">
    <source>
        <dbReference type="ARBA" id="ARBA00009067"/>
    </source>
</evidence>
<dbReference type="EMBL" id="JANDJP010000010">
    <property type="protein sequence ID" value="MDF9914312.1"/>
    <property type="molecule type" value="Genomic_DNA"/>
</dbReference>
<dbReference type="GO" id="GO:0008237">
    <property type="term" value="F:metallopeptidase activity"/>
    <property type="evidence" value="ECO:0007669"/>
    <property type="project" value="UniProtKB-KW"/>
</dbReference>